<accession>A0A3M7H7G3</accession>
<protein>
    <submittedName>
        <fullName evidence="1">Uncharacterized protein</fullName>
    </submittedName>
</protein>
<dbReference type="VEuPathDB" id="FungiDB:BTJ68_14287"/>
<reference evidence="1 2" key="1">
    <citation type="journal article" date="2018" name="BMC Genomics">
        <title>Genomic evidence for intraspecific hybridization in a clonal and extremely halotolerant yeast.</title>
        <authorList>
            <person name="Gostincar C."/>
            <person name="Stajich J.E."/>
            <person name="Zupancic J."/>
            <person name="Zalar P."/>
            <person name="Gunde-Cimerman N."/>
        </authorList>
    </citation>
    <scope>NUCLEOTIDE SEQUENCE [LARGE SCALE GENOMIC DNA]</scope>
    <source>
        <strain evidence="1 2">EXF-171</strain>
    </source>
</reference>
<evidence type="ECO:0000313" key="2">
    <source>
        <dbReference type="Proteomes" id="UP000281468"/>
    </source>
</evidence>
<sequence>MVVSESVAMSDAEALSQQLLHAQLRTPTRTDVFDKEVDNLAASHDQLSAEVRNAHEAQNNAATGVQTLRTHLPDSAVARLINTTELLEMILLEVVDLSSDVAIDAEKKGCGIPSAEHCSEHGGECWYGDCCGQSCCTDFYGFHEGMFKKIEEKACSLRTVLLARRVSEGFRATIDNSSKLQQALFLRPDPPACASVRVNWLYLKSEVCHKLPWKDIDNPPYPVEETSDATRRSRHVTFGLPGWTLASWLGTHCFSLQEEVVADCECRHRSDCDVRASPNSSSWMGMYLSQPLLEICWARGTGSLHRMTRPTTISSFFQDV</sequence>
<comment type="caution">
    <text evidence="1">The sequence shown here is derived from an EMBL/GenBank/DDBJ whole genome shotgun (WGS) entry which is preliminary data.</text>
</comment>
<proteinExistence type="predicted"/>
<dbReference type="Proteomes" id="UP000281468">
    <property type="component" value="Unassembled WGS sequence"/>
</dbReference>
<evidence type="ECO:0000313" key="1">
    <source>
        <dbReference type="EMBL" id="RMZ09331.1"/>
    </source>
</evidence>
<gene>
    <name evidence="1" type="ORF">D0862_03654</name>
</gene>
<dbReference type="EMBL" id="QWIQ01000081">
    <property type="protein sequence ID" value="RMZ09331.1"/>
    <property type="molecule type" value="Genomic_DNA"/>
</dbReference>
<dbReference type="AlphaFoldDB" id="A0A3M7H7G3"/>
<organism evidence="1 2">
    <name type="scientific">Hortaea werneckii</name>
    <name type="common">Black yeast</name>
    <name type="synonym">Cladosporium werneckii</name>
    <dbReference type="NCBI Taxonomy" id="91943"/>
    <lineage>
        <taxon>Eukaryota</taxon>
        <taxon>Fungi</taxon>
        <taxon>Dikarya</taxon>
        <taxon>Ascomycota</taxon>
        <taxon>Pezizomycotina</taxon>
        <taxon>Dothideomycetes</taxon>
        <taxon>Dothideomycetidae</taxon>
        <taxon>Mycosphaerellales</taxon>
        <taxon>Teratosphaeriaceae</taxon>
        <taxon>Hortaea</taxon>
    </lineage>
</organism>
<name>A0A3M7H7G3_HORWE</name>